<dbReference type="PROSITE" id="PS01124">
    <property type="entry name" value="HTH_ARAC_FAMILY_2"/>
    <property type="match status" value="1"/>
</dbReference>
<organism evidence="5 6">
    <name type="scientific">Myroides phaeus</name>
    <dbReference type="NCBI Taxonomy" id="702745"/>
    <lineage>
        <taxon>Bacteria</taxon>
        <taxon>Pseudomonadati</taxon>
        <taxon>Bacteroidota</taxon>
        <taxon>Flavobacteriia</taxon>
        <taxon>Flavobacteriales</taxon>
        <taxon>Flavobacteriaceae</taxon>
        <taxon>Myroides</taxon>
    </lineage>
</organism>
<dbReference type="EMBL" id="FNDQ01000010">
    <property type="protein sequence ID" value="SDH67399.1"/>
    <property type="molecule type" value="Genomic_DNA"/>
</dbReference>
<dbReference type="GO" id="GO:0003700">
    <property type="term" value="F:DNA-binding transcription factor activity"/>
    <property type="evidence" value="ECO:0007669"/>
    <property type="project" value="InterPro"/>
</dbReference>
<evidence type="ECO:0000256" key="2">
    <source>
        <dbReference type="ARBA" id="ARBA00023125"/>
    </source>
</evidence>
<dbReference type="STRING" id="702745.SAMN05421818_11030"/>
<dbReference type="RefSeq" id="WP_090408107.1">
    <property type="nucleotide sequence ID" value="NZ_FNDQ01000010.1"/>
</dbReference>
<dbReference type="PANTHER" id="PTHR43280:SF32">
    <property type="entry name" value="TRANSCRIPTIONAL REGULATORY PROTEIN"/>
    <property type="match status" value="1"/>
</dbReference>
<dbReference type="Pfam" id="PF12833">
    <property type="entry name" value="HTH_18"/>
    <property type="match status" value="1"/>
</dbReference>
<name>A0A1G8ECH3_9FLAO</name>
<dbReference type="GO" id="GO:0043565">
    <property type="term" value="F:sequence-specific DNA binding"/>
    <property type="evidence" value="ECO:0007669"/>
    <property type="project" value="InterPro"/>
</dbReference>
<evidence type="ECO:0000259" key="4">
    <source>
        <dbReference type="PROSITE" id="PS01124"/>
    </source>
</evidence>
<keyword evidence="6" id="KW-1185">Reference proteome</keyword>
<dbReference type="Proteomes" id="UP000243588">
    <property type="component" value="Unassembled WGS sequence"/>
</dbReference>
<keyword evidence="1" id="KW-0805">Transcription regulation</keyword>
<evidence type="ECO:0000313" key="6">
    <source>
        <dbReference type="Proteomes" id="UP000243588"/>
    </source>
</evidence>
<dbReference type="SUPFAM" id="SSF46689">
    <property type="entry name" value="Homeodomain-like"/>
    <property type="match status" value="1"/>
</dbReference>
<evidence type="ECO:0000256" key="3">
    <source>
        <dbReference type="ARBA" id="ARBA00023163"/>
    </source>
</evidence>
<dbReference type="PANTHER" id="PTHR43280">
    <property type="entry name" value="ARAC-FAMILY TRANSCRIPTIONAL REGULATOR"/>
    <property type="match status" value="1"/>
</dbReference>
<keyword evidence="2 5" id="KW-0238">DNA-binding</keyword>
<dbReference type="AlphaFoldDB" id="A0A1G8ECH3"/>
<protein>
    <submittedName>
        <fullName evidence="5">AraC-type DNA-binding protein</fullName>
    </submittedName>
</protein>
<sequence length="273" mass="31851">MQEAGIEVIKEFKKGDFRIENSPLYTLLFLKGDICFSIDGIPYTSNYYTIIFLTPFQVFEIVKGHLHQLILFHGDFYCIEYHKKEVACNGLLFNNIYLTPFIRVDVSLFEELEMISEKMQKLLVKPSNYDEPILKSYLQLVLALCSKEKLNEIALIENNELLLLEDLTFQNELEQFFIEQREVSFYAERLGISVNSLSKKVKKQYGKSPSSMIRERVILEAKKLLHLTTKPIKEIASILNFEDEYYFSRYFKKAVGSSPKNYRESVGISRVAQ</sequence>
<reference evidence="6" key="1">
    <citation type="submission" date="2016-10" db="EMBL/GenBank/DDBJ databases">
        <authorList>
            <person name="Varghese N."/>
            <person name="Submissions S."/>
        </authorList>
    </citation>
    <scope>NUCLEOTIDE SEQUENCE [LARGE SCALE GENOMIC DNA]</scope>
    <source>
        <strain evidence="6">DSM 23313</strain>
    </source>
</reference>
<proteinExistence type="predicted"/>
<dbReference type="InterPro" id="IPR009057">
    <property type="entry name" value="Homeodomain-like_sf"/>
</dbReference>
<gene>
    <name evidence="5" type="ORF">SAMN05421818_11030</name>
</gene>
<dbReference type="InterPro" id="IPR020449">
    <property type="entry name" value="Tscrpt_reg_AraC-type_HTH"/>
</dbReference>
<dbReference type="Gene3D" id="1.10.10.60">
    <property type="entry name" value="Homeodomain-like"/>
    <property type="match status" value="1"/>
</dbReference>
<evidence type="ECO:0000313" key="5">
    <source>
        <dbReference type="EMBL" id="SDH67399.1"/>
    </source>
</evidence>
<dbReference type="InterPro" id="IPR018060">
    <property type="entry name" value="HTH_AraC"/>
</dbReference>
<accession>A0A1G8ECH3</accession>
<feature type="domain" description="HTH araC/xylS-type" evidence="4">
    <location>
        <begin position="167"/>
        <end position="265"/>
    </location>
</feature>
<dbReference type="SMART" id="SM00342">
    <property type="entry name" value="HTH_ARAC"/>
    <property type="match status" value="1"/>
</dbReference>
<keyword evidence="3" id="KW-0804">Transcription</keyword>
<dbReference type="PRINTS" id="PR00032">
    <property type="entry name" value="HTHARAC"/>
</dbReference>
<evidence type="ECO:0000256" key="1">
    <source>
        <dbReference type="ARBA" id="ARBA00023015"/>
    </source>
</evidence>